<dbReference type="GO" id="GO:0005524">
    <property type="term" value="F:ATP binding"/>
    <property type="evidence" value="ECO:0007669"/>
    <property type="project" value="UniProtKB-KW"/>
</dbReference>
<dbReference type="SUPFAM" id="SSF55874">
    <property type="entry name" value="ATPase domain of HSP90 chaperone/DNA topoisomerase II/histidine kinase"/>
    <property type="match status" value="1"/>
</dbReference>
<gene>
    <name evidence="2" type="ORF">BW425_12055</name>
</gene>
<evidence type="ECO:0000313" key="3">
    <source>
        <dbReference type="Proteomes" id="UP000195321"/>
    </source>
</evidence>
<dbReference type="InterPro" id="IPR032834">
    <property type="entry name" value="NatK-like_C"/>
</dbReference>
<dbReference type="Pfam" id="PF14501">
    <property type="entry name" value="HATPase_c_5"/>
    <property type="match status" value="1"/>
</dbReference>
<name>A0A1Y3MM73_9BACI</name>
<dbReference type="PANTHER" id="PTHR40448:SF1">
    <property type="entry name" value="TWO-COMPONENT SENSOR HISTIDINE KINASE"/>
    <property type="match status" value="1"/>
</dbReference>
<reference evidence="2 3" key="1">
    <citation type="submission" date="2017-02" db="EMBL/GenBank/DDBJ databases">
        <title>Bacillus pseudomycoides isolate FSL K6-0042.</title>
        <authorList>
            <person name="Kovac J."/>
        </authorList>
    </citation>
    <scope>NUCLEOTIDE SEQUENCE [LARGE SCALE GENOMIC DNA]</scope>
    <source>
        <strain evidence="2 3">FSL K6-0042</strain>
    </source>
</reference>
<comment type="caution">
    <text evidence="2">The sequence shown here is derived from an EMBL/GenBank/DDBJ whole genome shotgun (WGS) entry which is preliminary data.</text>
</comment>
<dbReference type="CDD" id="cd16935">
    <property type="entry name" value="HATPase_AgrC-ComD-like"/>
    <property type="match status" value="1"/>
</dbReference>
<dbReference type="InterPro" id="IPR036890">
    <property type="entry name" value="HATPase_C_sf"/>
</dbReference>
<evidence type="ECO:0000313" key="2">
    <source>
        <dbReference type="EMBL" id="OUM48672.1"/>
    </source>
</evidence>
<dbReference type="GO" id="GO:0042802">
    <property type="term" value="F:identical protein binding"/>
    <property type="evidence" value="ECO:0007669"/>
    <property type="project" value="TreeGrafter"/>
</dbReference>
<proteinExistence type="predicted"/>
<dbReference type="PANTHER" id="PTHR40448">
    <property type="entry name" value="TWO-COMPONENT SENSOR HISTIDINE KINASE"/>
    <property type="match status" value="1"/>
</dbReference>
<feature type="domain" description="Sensor histidine kinase NatK-like C-terminal" evidence="1">
    <location>
        <begin position="330"/>
        <end position="429"/>
    </location>
</feature>
<organism evidence="2 3">
    <name type="scientific">Bacillus pseudomycoides</name>
    <dbReference type="NCBI Taxonomy" id="64104"/>
    <lineage>
        <taxon>Bacteria</taxon>
        <taxon>Bacillati</taxon>
        <taxon>Bacillota</taxon>
        <taxon>Bacilli</taxon>
        <taxon>Bacillales</taxon>
        <taxon>Bacillaceae</taxon>
        <taxon>Bacillus</taxon>
        <taxon>Bacillus cereus group</taxon>
    </lineage>
</organism>
<protein>
    <submittedName>
        <fullName evidence="2">ATP-binding protein</fullName>
    </submittedName>
</protein>
<evidence type="ECO:0000259" key="1">
    <source>
        <dbReference type="Pfam" id="PF14501"/>
    </source>
</evidence>
<dbReference type="Proteomes" id="UP000195321">
    <property type="component" value="Unassembled WGS sequence"/>
</dbReference>
<dbReference type="AlphaFoldDB" id="A0A1Y3MM73"/>
<dbReference type="EMBL" id="MWPX01000011">
    <property type="protein sequence ID" value="OUM48672.1"/>
    <property type="molecule type" value="Genomic_DNA"/>
</dbReference>
<keyword evidence="2" id="KW-0067">ATP-binding</keyword>
<accession>A0A1Y3MM73</accession>
<sequence>MIFWNLDYLTSIFSIIIGYRVLNLLFPIRFNNKQTTIYEICFSVLLSLIIYILNMVGLPDLLTLLFCIIYFTVTSIILYSTKMKFIFSLVSFYFSAILFCNSIALVITNALNDNNWDARNQSMDYVIVIYIIRIIEIIILYLFYKIISRKFDVNTIFKKYKRFLLIAILGFFISYFVTKKSFVYVNQVIVSSWIAFIIFGILTLFLIVLFFTNYEKEEEKKIIEFKNKILQEDFIKMRELYENNAKTYHDLNNHMTTLYKLIKDDKSEKALDYINNISKPILSNYGRNIFTNNTIVDFVINNKMEMMKEEKIKNTIEVEIPQELKIADNDIVAVLSNLIDNAIEACQHIDRFDERWIKITMKKINEMIFLKIENSILIEPKLLNNHFLTTKEDKKFHGWGLKSVVSIVNKYEGYIRYEYTHKSFDVVISLSDIDGPN</sequence>
<dbReference type="Gene3D" id="3.30.565.10">
    <property type="entry name" value="Histidine kinase-like ATPase, C-terminal domain"/>
    <property type="match status" value="1"/>
</dbReference>
<keyword evidence="2" id="KW-0547">Nucleotide-binding</keyword>
<dbReference type="RefSeq" id="WP_016114166.1">
    <property type="nucleotide sequence ID" value="NZ_JBLOJB010000002.1"/>
</dbReference>